<accession>A0A6B0UVY6</accession>
<evidence type="ECO:0008006" key="3">
    <source>
        <dbReference type="Google" id="ProtNLM"/>
    </source>
</evidence>
<dbReference type="AlphaFoldDB" id="A0A6B0UVY6"/>
<proteinExistence type="predicted"/>
<organism evidence="2">
    <name type="scientific">Ixodes ricinus</name>
    <name type="common">Common tick</name>
    <name type="synonym">Acarus ricinus</name>
    <dbReference type="NCBI Taxonomy" id="34613"/>
    <lineage>
        <taxon>Eukaryota</taxon>
        <taxon>Metazoa</taxon>
        <taxon>Ecdysozoa</taxon>
        <taxon>Arthropoda</taxon>
        <taxon>Chelicerata</taxon>
        <taxon>Arachnida</taxon>
        <taxon>Acari</taxon>
        <taxon>Parasitiformes</taxon>
        <taxon>Ixodida</taxon>
        <taxon>Ixodoidea</taxon>
        <taxon>Ixodidae</taxon>
        <taxon>Ixodinae</taxon>
        <taxon>Ixodes</taxon>
    </lineage>
</organism>
<name>A0A6B0UVY6_IXORI</name>
<reference evidence="2" key="1">
    <citation type="submission" date="2019-12" db="EMBL/GenBank/DDBJ databases">
        <title>An insight into the sialome of adult female Ixodes ricinus ticks feeding for 6 days.</title>
        <authorList>
            <person name="Perner J."/>
            <person name="Ribeiro J.M.C."/>
        </authorList>
    </citation>
    <scope>NUCLEOTIDE SEQUENCE</scope>
    <source>
        <strain evidence="2">Semi-engorged</strain>
        <tissue evidence="2">Salivary glands</tissue>
    </source>
</reference>
<evidence type="ECO:0000256" key="1">
    <source>
        <dbReference type="SAM" id="SignalP"/>
    </source>
</evidence>
<evidence type="ECO:0000313" key="2">
    <source>
        <dbReference type="EMBL" id="MXU93882.1"/>
    </source>
</evidence>
<feature type="signal peptide" evidence="1">
    <location>
        <begin position="1"/>
        <end position="16"/>
    </location>
</feature>
<sequence>MSLIVASIRLMLSCSSLTSCSTSVRHRRRHVCSMRNSGSATCRGRGPPSKELRGLWSRAWPSSGGELLGEPSPRLEEGEPISTSSALCIAALVSTNSRVYCSTSCRGTRLGPEPYWMYLLRHLCSLSHSALSRRTSSRLLRVMFLLYSIYLSR</sequence>
<keyword evidence="1" id="KW-0732">Signal</keyword>
<dbReference type="EMBL" id="GIFC01011799">
    <property type="protein sequence ID" value="MXU93882.1"/>
    <property type="molecule type" value="Transcribed_RNA"/>
</dbReference>
<feature type="chain" id="PRO_5025446822" description="Secreted protein" evidence="1">
    <location>
        <begin position="17"/>
        <end position="153"/>
    </location>
</feature>
<protein>
    <recommendedName>
        <fullName evidence="3">Secreted protein</fullName>
    </recommendedName>
</protein>